<evidence type="ECO:0000313" key="3">
    <source>
        <dbReference type="Proteomes" id="UP000334923"/>
    </source>
</evidence>
<organism evidence="2 3">
    <name type="scientific">Methylacidimicrobium tartarophylax</name>
    <dbReference type="NCBI Taxonomy" id="1041768"/>
    <lineage>
        <taxon>Bacteria</taxon>
        <taxon>Pseudomonadati</taxon>
        <taxon>Verrucomicrobiota</taxon>
        <taxon>Methylacidimicrobium</taxon>
    </lineage>
</organism>
<dbReference type="EMBL" id="CABFVA020000025">
    <property type="protein sequence ID" value="VVM05607.1"/>
    <property type="molecule type" value="Genomic_DNA"/>
</dbReference>
<evidence type="ECO:0000313" key="2">
    <source>
        <dbReference type="EMBL" id="VVM05607.1"/>
    </source>
</evidence>
<dbReference type="Proteomes" id="UP000334923">
    <property type="component" value="Unassembled WGS sequence"/>
</dbReference>
<gene>
    <name evidence="2" type="ORF">MAMT_00690</name>
</gene>
<accession>A0A5E6M8S6</accession>
<proteinExistence type="predicted"/>
<dbReference type="AlphaFoldDB" id="A0A5E6M8S6"/>
<evidence type="ECO:0000256" key="1">
    <source>
        <dbReference type="SAM" id="MobiDB-lite"/>
    </source>
</evidence>
<feature type="region of interest" description="Disordered" evidence="1">
    <location>
        <begin position="73"/>
        <end position="163"/>
    </location>
</feature>
<name>A0A5E6M8S6_9BACT</name>
<feature type="compositionally biased region" description="Basic and acidic residues" evidence="1">
    <location>
        <begin position="187"/>
        <end position="198"/>
    </location>
</feature>
<protein>
    <submittedName>
        <fullName evidence="2">Uncharacterized protein</fullName>
    </submittedName>
</protein>
<sequence length="241" mass="26442">MSSLHVNLTLGHQTSMPHMSTALDPQMRVFYQRNLDPFASSLSTTDLLRAAGNLLGLVRSSLSWAGQFFSRQELPKPGSAQPKSGKENEGEEKKEKEEGAKRPDPRPTPVSETEPQTPPLPTQGSVDEERVRQTREKSRRTTAEAQERIRTVRKNEPAEKPAAFADLPRHYGIRLALELSLGRSRRSKDLGKEGERPSQGETRPGAAARAALPGVVFRGSLSLHLPLARPSASGRGGREGR</sequence>
<feature type="compositionally biased region" description="Basic and acidic residues" evidence="1">
    <location>
        <begin position="127"/>
        <end position="159"/>
    </location>
</feature>
<dbReference type="RefSeq" id="WP_142659616.1">
    <property type="nucleotide sequence ID" value="NZ_CABFVA020000025.1"/>
</dbReference>
<dbReference type="OrthoDB" id="9974246at2"/>
<feature type="compositionally biased region" description="Basic and acidic residues" evidence="1">
    <location>
        <begin position="84"/>
        <end position="105"/>
    </location>
</feature>
<reference evidence="2 3" key="1">
    <citation type="submission" date="2019-09" db="EMBL/GenBank/DDBJ databases">
        <authorList>
            <person name="Cremers G."/>
        </authorList>
    </citation>
    <scope>NUCLEOTIDE SEQUENCE [LARGE SCALE GENOMIC DNA]</scope>
    <source>
        <strain evidence="2">4A</strain>
    </source>
</reference>
<feature type="region of interest" description="Disordered" evidence="1">
    <location>
        <begin position="179"/>
        <end position="211"/>
    </location>
</feature>
<keyword evidence="3" id="KW-1185">Reference proteome</keyword>